<organism evidence="1 2">
    <name type="scientific">Polypedilum vanderplanki</name>
    <name type="common">Sleeping chironomid midge</name>
    <dbReference type="NCBI Taxonomy" id="319348"/>
    <lineage>
        <taxon>Eukaryota</taxon>
        <taxon>Metazoa</taxon>
        <taxon>Ecdysozoa</taxon>
        <taxon>Arthropoda</taxon>
        <taxon>Hexapoda</taxon>
        <taxon>Insecta</taxon>
        <taxon>Pterygota</taxon>
        <taxon>Neoptera</taxon>
        <taxon>Endopterygota</taxon>
        <taxon>Diptera</taxon>
        <taxon>Nematocera</taxon>
        <taxon>Chironomoidea</taxon>
        <taxon>Chironomidae</taxon>
        <taxon>Chironominae</taxon>
        <taxon>Polypedilum</taxon>
        <taxon>Polypedilum</taxon>
    </lineage>
</organism>
<dbReference type="EMBL" id="JADBJN010000002">
    <property type="protein sequence ID" value="KAG5676159.1"/>
    <property type="molecule type" value="Genomic_DNA"/>
</dbReference>
<comment type="caution">
    <text evidence="1">The sequence shown here is derived from an EMBL/GenBank/DDBJ whole genome shotgun (WGS) entry which is preliminary data.</text>
</comment>
<evidence type="ECO:0000313" key="1">
    <source>
        <dbReference type="EMBL" id="KAG5676159.1"/>
    </source>
</evidence>
<proteinExistence type="predicted"/>
<protein>
    <submittedName>
        <fullName evidence="1">Uncharacterized protein</fullName>
    </submittedName>
</protein>
<dbReference type="AlphaFoldDB" id="A0A9J6C295"/>
<gene>
    <name evidence="1" type="ORF">PVAND_006008</name>
</gene>
<reference evidence="1" key="1">
    <citation type="submission" date="2021-03" db="EMBL/GenBank/DDBJ databases">
        <title>Chromosome level genome of the anhydrobiotic midge Polypedilum vanderplanki.</title>
        <authorList>
            <person name="Yoshida Y."/>
            <person name="Kikawada T."/>
            <person name="Gusev O."/>
        </authorList>
    </citation>
    <scope>NUCLEOTIDE SEQUENCE</scope>
    <source>
        <strain evidence="1">NIAS01</strain>
        <tissue evidence="1">Whole body or cell culture</tissue>
    </source>
</reference>
<name>A0A9J6C295_POLVA</name>
<keyword evidence="2" id="KW-1185">Reference proteome</keyword>
<accession>A0A9J6C295</accession>
<sequence length="262" mass="29161">MKRKRQKSNDDPALNYFKQSPVHHIDQPNYVGGGFVAIQDAVKLEPREQTSPYMFGGGYRIPQTTPSPTPSIQNPVSPSPLFVAPSTSPYNQQPTNNLESILQNQLQATRQTNSNNNGSNLFQQQSHTNQMFTPNIPPQNFTVDNSAIWSNNLNGNCVPSTSRVAFNNNNNNNNLSMTSPIFNQALTPLAQQSATPVQIFNNNNNNEQKSNNFSSFLDLDSQQLLSDNILNNLSGELKNLSFGDIAMDSWSKNDINKTNRDK</sequence>
<evidence type="ECO:0000313" key="2">
    <source>
        <dbReference type="Proteomes" id="UP001107558"/>
    </source>
</evidence>
<dbReference type="Proteomes" id="UP001107558">
    <property type="component" value="Chromosome 2"/>
</dbReference>